<name>A0A1I6D805_9FIRM</name>
<dbReference type="CDD" id="cd00996">
    <property type="entry name" value="PBP2_AatB_like"/>
    <property type="match status" value="1"/>
</dbReference>
<dbReference type="OrthoDB" id="9775197at2"/>
<reference evidence="5" key="1">
    <citation type="submission" date="2016-10" db="EMBL/GenBank/DDBJ databases">
        <authorList>
            <person name="Varghese N."/>
            <person name="Submissions S."/>
        </authorList>
    </citation>
    <scope>NUCLEOTIDE SEQUENCE [LARGE SCALE GENOMIC DNA]</scope>
    <source>
        <strain evidence="5">DSM 3669</strain>
    </source>
</reference>
<dbReference type="AlphaFoldDB" id="A0A1I6D805"/>
<feature type="domain" description="Solute-binding protein family 3/N-terminal" evidence="2">
    <location>
        <begin position="53"/>
        <end position="278"/>
    </location>
</feature>
<proteinExistence type="predicted"/>
<dbReference type="Pfam" id="PF00497">
    <property type="entry name" value="SBP_bac_3"/>
    <property type="match status" value="1"/>
</dbReference>
<dbReference type="GO" id="GO:0016020">
    <property type="term" value="C:membrane"/>
    <property type="evidence" value="ECO:0007669"/>
    <property type="project" value="InterPro"/>
</dbReference>
<dbReference type="Proteomes" id="UP000199584">
    <property type="component" value="Unassembled WGS sequence"/>
</dbReference>
<evidence type="ECO:0000256" key="1">
    <source>
        <dbReference type="ARBA" id="ARBA00022729"/>
    </source>
</evidence>
<feature type="domain" description="Ionotropic glutamate receptor C-terminal" evidence="3">
    <location>
        <begin position="55"/>
        <end position="277"/>
    </location>
</feature>
<evidence type="ECO:0000259" key="3">
    <source>
        <dbReference type="SMART" id="SM00079"/>
    </source>
</evidence>
<evidence type="ECO:0000313" key="5">
    <source>
        <dbReference type="Proteomes" id="UP000199584"/>
    </source>
</evidence>
<dbReference type="InterPro" id="IPR001638">
    <property type="entry name" value="Solute-binding_3/MltF_N"/>
</dbReference>
<gene>
    <name evidence="4" type="ORF">SAMN05660706_1079</name>
</gene>
<dbReference type="RefSeq" id="WP_092482462.1">
    <property type="nucleotide sequence ID" value="NZ_FOYM01000007.1"/>
</dbReference>
<dbReference type="SMART" id="SM00062">
    <property type="entry name" value="PBPb"/>
    <property type="match status" value="1"/>
</dbReference>
<organism evidence="4 5">
    <name type="scientific">Desulfoscipio geothermicus DSM 3669</name>
    <dbReference type="NCBI Taxonomy" id="1121426"/>
    <lineage>
        <taxon>Bacteria</taxon>
        <taxon>Bacillati</taxon>
        <taxon>Bacillota</taxon>
        <taxon>Clostridia</taxon>
        <taxon>Eubacteriales</taxon>
        <taxon>Desulfallaceae</taxon>
        <taxon>Desulfoscipio</taxon>
    </lineage>
</organism>
<protein>
    <submittedName>
        <fullName evidence="4">Amino acid ABC transporter substrate-binding protein, PAAT family (TC 3.A.1.3.-)</fullName>
    </submittedName>
</protein>
<dbReference type="InterPro" id="IPR001320">
    <property type="entry name" value="Iontro_rcpt_C"/>
</dbReference>
<dbReference type="PANTHER" id="PTHR35936">
    <property type="entry name" value="MEMBRANE-BOUND LYTIC MUREIN TRANSGLYCOSYLASE F"/>
    <property type="match status" value="1"/>
</dbReference>
<dbReference type="SMART" id="SM00079">
    <property type="entry name" value="PBPe"/>
    <property type="match status" value="1"/>
</dbReference>
<accession>A0A1I6D805</accession>
<keyword evidence="1" id="KW-0732">Signal</keyword>
<dbReference type="STRING" id="39060.SAMN05660706_1079"/>
<sequence length="285" mass="31979">MVKKFIWLVVLVLGLTFTVTGCGGNQPSDKPEGEAVSADAEKTTWELIQEKGVMTIGLDDTFRPMGFRDENGQLVGFDIDMGKEFEKRLGVKMEWIPTDWSGVTGALNSKKFDVVINGMSITEERKKVIDFSIPYVNASIGMAVQKDNNDIKTRDDLKGKTVATQAGSSGYEACKKLVEDGIIDETNLKQYNQYPEAFQDLAFGRVDVVVVDVTTAQDFVNKRPDTYKVVEEPLVEDFYAIGLRKEDKDLKEVLDKTLREMMEDGTLVEISKRWFDGKDMTAKPE</sequence>
<dbReference type="PANTHER" id="PTHR35936:SF19">
    <property type="entry name" value="AMINO-ACID-BINDING PROTEIN YXEM-RELATED"/>
    <property type="match status" value="1"/>
</dbReference>
<dbReference type="GO" id="GO:0015276">
    <property type="term" value="F:ligand-gated monoatomic ion channel activity"/>
    <property type="evidence" value="ECO:0007669"/>
    <property type="project" value="InterPro"/>
</dbReference>
<dbReference type="PROSITE" id="PS51257">
    <property type="entry name" value="PROKAR_LIPOPROTEIN"/>
    <property type="match status" value="1"/>
</dbReference>
<evidence type="ECO:0000313" key="4">
    <source>
        <dbReference type="EMBL" id="SFR01569.1"/>
    </source>
</evidence>
<dbReference type="Gene3D" id="3.40.190.10">
    <property type="entry name" value="Periplasmic binding protein-like II"/>
    <property type="match status" value="2"/>
</dbReference>
<evidence type="ECO:0000259" key="2">
    <source>
        <dbReference type="SMART" id="SM00062"/>
    </source>
</evidence>
<dbReference type="EMBL" id="FOYM01000007">
    <property type="protein sequence ID" value="SFR01569.1"/>
    <property type="molecule type" value="Genomic_DNA"/>
</dbReference>
<keyword evidence="5" id="KW-1185">Reference proteome</keyword>
<dbReference type="SUPFAM" id="SSF53850">
    <property type="entry name" value="Periplasmic binding protein-like II"/>
    <property type="match status" value="1"/>
</dbReference>